<dbReference type="InterPro" id="IPR051820">
    <property type="entry name" value="FAD-binding_MO"/>
</dbReference>
<dbReference type="InterPro" id="IPR036188">
    <property type="entry name" value="FAD/NAD-bd_sf"/>
</dbReference>
<comment type="cofactor">
    <cofactor evidence="1">
        <name>FAD</name>
        <dbReference type="ChEBI" id="CHEBI:57692"/>
    </cofactor>
</comment>
<evidence type="ECO:0000256" key="4">
    <source>
        <dbReference type="ARBA" id="ARBA00022827"/>
    </source>
</evidence>
<evidence type="ECO:0000256" key="1">
    <source>
        <dbReference type="ARBA" id="ARBA00001974"/>
    </source>
</evidence>
<dbReference type="RefSeq" id="WP_041133456.1">
    <property type="nucleotide sequence ID" value="NZ_CP010407.1"/>
</dbReference>
<dbReference type="GO" id="GO:0004499">
    <property type="term" value="F:N,N-dimethylaniline monooxygenase activity"/>
    <property type="evidence" value="ECO:0007669"/>
    <property type="project" value="InterPro"/>
</dbReference>
<dbReference type="PRINTS" id="PR00945">
    <property type="entry name" value="HGRDTASE"/>
</dbReference>
<dbReference type="Pfam" id="PF00743">
    <property type="entry name" value="FMO-like"/>
    <property type="match status" value="1"/>
</dbReference>
<dbReference type="PANTHER" id="PTHR43872">
    <property type="entry name" value="MONOOXYGENASE, PUTATIVE (AFU_ORTHOLOGUE AFUA_8G02570)-RELATED"/>
    <property type="match status" value="1"/>
</dbReference>
<keyword evidence="6" id="KW-0560">Oxidoreductase</keyword>
<dbReference type="PANTHER" id="PTHR43872:SF1">
    <property type="entry name" value="MONOOXYGENASE, PUTATIVE (AFU_ORTHOLOGUE AFUA_8G02570)-RELATED"/>
    <property type="match status" value="1"/>
</dbReference>
<protein>
    <submittedName>
        <fullName evidence="9">FAD-containing monooxygenase EthA</fullName>
    </submittedName>
</protein>
<evidence type="ECO:0000256" key="2">
    <source>
        <dbReference type="ARBA" id="ARBA00010139"/>
    </source>
</evidence>
<reference evidence="9 10" key="1">
    <citation type="submission" date="2014-12" db="EMBL/GenBank/DDBJ databases">
        <title>Complete genome sequence of Streptomyces vietnamensis strain GIMV4.0001, a genetic manipulable producer of the benzoisochromanequinone antibiotic granaticin.</title>
        <authorList>
            <person name="Deng M.R."/>
            <person name="Guo J."/>
            <person name="Ma L.Y."/>
            <person name="Feng G.D."/>
            <person name="Mo C.Y."/>
            <person name="Zhu H.H."/>
        </authorList>
    </citation>
    <scope>NUCLEOTIDE SEQUENCE [LARGE SCALE GENOMIC DNA]</scope>
    <source>
        <strain evidence="10">GIMV4.0001</strain>
    </source>
</reference>
<dbReference type="FunFam" id="3.50.50.60:FF:000228">
    <property type="entry name" value="FAD-containing monooxygenase EthA"/>
    <property type="match status" value="1"/>
</dbReference>
<keyword evidence="3" id="KW-0285">Flavoprotein</keyword>
<sequence length="503" mass="55265">MENQHVDVLIIGAGLSGISAACHLLAGNPGTTYAIIERRAGIGGTWDLFRYPGIRSDSDMYTFGYGFRAWHGTKVLAGGTDIRRYIRATAEEHGVTDHIRFGRRAVRANWSSDEGRWTVETLDEATGETQVLTARFLVGATGYYDYDAGHRPEFPGEQRFRGTLVHPQHWPEDLDHTGKRVVVIGSGATAITLVPAMAPDAAHVTMLQRSPTYILALPADDPLSVLLRRLRVPAALVHRVGRTRNIAMQRGLYALCRKAPRLMRKVLLGAVRARLGKSVDMRHFTPAYKPWDQRLCVVPGGDLFTTLKSGRASVVTDHIETFTETGVKVGSGEEIPADIVVTATGLRMQLAGGMELAVDGKPVVTRDHLLYKGVMLDGVPNLAMIIGYTNASWTLKADLAAAYVSRLLAHMDRHGLTAVTPVAAEADRSSVSVMGESLTSGYIARGDAIMPRQGTRDPWRIRNNYYRDRRALRRSPIEDPALRFDRAVPDGRSAERQDRTPAA</sequence>
<dbReference type="SUPFAM" id="SSF51905">
    <property type="entry name" value="FAD/NAD(P)-binding domain"/>
    <property type="match status" value="1"/>
</dbReference>
<dbReference type="HOGENOM" id="CLU_032067_2_0_11"/>
<accession>A0A0B5IIF4</accession>
<keyword evidence="7 9" id="KW-0503">Monooxygenase</keyword>
<evidence type="ECO:0000313" key="10">
    <source>
        <dbReference type="Proteomes" id="UP000031774"/>
    </source>
</evidence>
<dbReference type="Pfam" id="PF13450">
    <property type="entry name" value="NAD_binding_8"/>
    <property type="match status" value="1"/>
</dbReference>
<feature type="region of interest" description="Disordered" evidence="8">
    <location>
        <begin position="482"/>
        <end position="503"/>
    </location>
</feature>
<dbReference type="AlphaFoldDB" id="A0A0B5IIF4"/>
<dbReference type="InterPro" id="IPR020946">
    <property type="entry name" value="Flavin_mOase-like"/>
</dbReference>
<gene>
    <name evidence="9" type="ORF">SVTN_02180</name>
</gene>
<comment type="similarity">
    <text evidence="2">Belongs to the FAD-binding monooxygenase family.</text>
</comment>
<dbReference type="GO" id="GO:0050660">
    <property type="term" value="F:flavin adenine dinucleotide binding"/>
    <property type="evidence" value="ECO:0007669"/>
    <property type="project" value="InterPro"/>
</dbReference>
<name>A0A0B5IIF4_9ACTN</name>
<proteinExistence type="inferred from homology"/>
<evidence type="ECO:0000256" key="5">
    <source>
        <dbReference type="ARBA" id="ARBA00022857"/>
    </source>
</evidence>
<evidence type="ECO:0000256" key="6">
    <source>
        <dbReference type="ARBA" id="ARBA00023002"/>
    </source>
</evidence>
<dbReference type="GO" id="GO:0050661">
    <property type="term" value="F:NADP binding"/>
    <property type="evidence" value="ECO:0007669"/>
    <property type="project" value="InterPro"/>
</dbReference>
<dbReference type="EMBL" id="CP010407">
    <property type="protein sequence ID" value="AJF69473.1"/>
    <property type="molecule type" value="Genomic_DNA"/>
</dbReference>
<keyword evidence="5" id="KW-0521">NADP</keyword>
<dbReference type="STRING" id="362257.SVTN_02180"/>
<dbReference type="Gene3D" id="3.50.50.60">
    <property type="entry name" value="FAD/NAD(P)-binding domain"/>
    <property type="match status" value="1"/>
</dbReference>
<keyword evidence="10" id="KW-1185">Reference proteome</keyword>
<evidence type="ECO:0000256" key="7">
    <source>
        <dbReference type="ARBA" id="ARBA00023033"/>
    </source>
</evidence>
<dbReference type="Proteomes" id="UP000031774">
    <property type="component" value="Chromosome"/>
</dbReference>
<dbReference type="KEGG" id="svt:SVTN_02180"/>
<organism evidence="9 10">
    <name type="scientific">Streptomyces vietnamensis</name>
    <dbReference type="NCBI Taxonomy" id="362257"/>
    <lineage>
        <taxon>Bacteria</taxon>
        <taxon>Bacillati</taxon>
        <taxon>Actinomycetota</taxon>
        <taxon>Actinomycetes</taxon>
        <taxon>Kitasatosporales</taxon>
        <taxon>Streptomycetaceae</taxon>
        <taxon>Streptomyces</taxon>
    </lineage>
</organism>
<evidence type="ECO:0000256" key="8">
    <source>
        <dbReference type="SAM" id="MobiDB-lite"/>
    </source>
</evidence>
<keyword evidence="4" id="KW-0274">FAD</keyword>
<evidence type="ECO:0000256" key="3">
    <source>
        <dbReference type="ARBA" id="ARBA00022630"/>
    </source>
</evidence>
<evidence type="ECO:0000313" key="9">
    <source>
        <dbReference type="EMBL" id="AJF69473.1"/>
    </source>
</evidence>